<dbReference type="OrthoDB" id="3208680at2"/>
<sequence>MRVVIAEDLALLRDGLIRLLSAKGFDVAGAVDNGPMLLDALTRHRPDVAVIDVRLPPTFTDEGLRAALEARRRLPGLPVLILSQYVEQLYARELLSDRAGGVGYLLKDRIGDVDQFVDSVRRVAAGGTAMDSEVISQLLTRHGRDEPLTELTPRERQVLAMMAEGMSNLAIAGHLHVTDKAVGKHTNNIFAKLGLPPSDDHNRRVMAVLAWLEADPGPSGPPR</sequence>
<feature type="domain" description="Response regulatory" evidence="7">
    <location>
        <begin position="2"/>
        <end position="122"/>
    </location>
</feature>
<dbReference type="Proteomes" id="UP000002029">
    <property type="component" value="Chromosome"/>
</dbReference>
<dbReference type="RefSeq" id="WP_012889227.1">
    <property type="nucleotide sequence ID" value="NC_013595.1"/>
</dbReference>
<dbReference type="GO" id="GO:0006355">
    <property type="term" value="P:regulation of DNA-templated transcription"/>
    <property type="evidence" value="ECO:0007669"/>
    <property type="project" value="InterPro"/>
</dbReference>
<proteinExistence type="predicted"/>
<dbReference type="Gene3D" id="3.40.50.2300">
    <property type="match status" value="1"/>
</dbReference>
<dbReference type="GO" id="GO:0003677">
    <property type="term" value="F:DNA binding"/>
    <property type="evidence" value="ECO:0007669"/>
    <property type="project" value="UniProtKB-KW"/>
</dbReference>
<keyword evidence="1 5" id="KW-0597">Phosphoprotein</keyword>
<dbReference type="PROSITE" id="PS50110">
    <property type="entry name" value="RESPONSE_REGULATORY"/>
    <property type="match status" value="1"/>
</dbReference>
<dbReference type="EMBL" id="CP001814">
    <property type="protein sequence ID" value="ACZ85482.1"/>
    <property type="molecule type" value="Genomic_DNA"/>
</dbReference>
<dbReference type="HOGENOM" id="CLU_000445_90_0_11"/>
<dbReference type="PROSITE" id="PS50043">
    <property type="entry name" value="HTH_LUXR_2"/>
    <property type="match status" value="1"/>
</dbReference>
<dbReference type="CDD" id="cd06170">
    <property type="entry name" value="LuxR_C_like"/>
    <property type="match status" value="1"/>
</dbReference>
<feature type="modified residue" description="4-aspartylphosphate" evidence="5">
    <location>
        <position position="52"/>
    </location>
</feature>
<dbReference type="Pfam" id="PF00196">
    <property type="entry name" value="GerE"/>
    <property type="match status" value="1"/>
</dbReference>
<dbReference type="InterPro" id="IPR000792">
    <property type="entry name" value="Tscrpt_reg_LuxR_C"/>
</dbReference>
<keyword evidence="9" id="KW-1185">Reference proteome</keyword>
<dbReference type="SMART" id="SM00448">
    <property type="entry name" value="REC"/>
    <property type="match status" value="1"/>
</dbReference>
<dbReference type="AlphaFoldDB" id="D2B302"/>
<evidence type="ECO:0000256" key="2">
    <source>
        <dbReference type="ARBA" id="ARBA00023015"/>
    </source>
</evidence>
<evidence type="ECO:0000256" key="3">
    <source>
        <dbReference type="ARBA" id="ARBA00023125"/>
    </source>
</evidence>
<evidence type="ECO:0000313" key="8">
    <source>
        <dbReference type="EMBL" id="ACZ85482.1"/>
    </source>
</evidence>
<dbReference type="InterPro" id="IPR011006">
    <property type="entry name" value="CheY-like_superfamily"/>
</dbReference>
<gene>
    <name evidence="8" type="ordered locus">Sros_2506</name>
</gene>
<accession>D2B302</accession>
<evidence type="ECO:0000256" key="5">
    <source>
        <dbReference type="PROSITE-ProRule" id="PRU00169"/>
    </source>
</evidence>
<dbReference type="PANTHER" id="PTHR43214:SF24">
    <property type="entry name" value="TRANSCRIPTIONAL REGULATORY PROTEIN NARL-RELATED"/>
    <property type="match status" value="1"/>
</dbReference>
<evidence type="ECO:0000256" key="1">
    <source>
        <dbReference type="ARBA" id="ARBA00022553"/>
    </source>
</evidence>
<dbReference type="Pfam" id="PF00072">
    <property type="entry name" value="Response_reg"/>
    <property type="match status" value="1"/>
</dbReference>
<protein>
    <submittedName>
        <fullName evidence="8">Response regulator receiver protein</fullName>
    </submittedName>
</protein>
<keyword evidence="3" id="KW-0238">DNA-binding</keyword>
<dbReference type="SUPFAM" id="SSF52172">
    <property type="entry name" value="CheY-like"/>
    <property type="match status" value="1"/>
</dbReference>
<dbReference type="InterPro" id="IPR039420">
    <property type="entry name" value="WalR-like"/>
</dbReference>
<evidence type="ECO:0000313" key="9">
    <source>
        <dbReference type="Proteomes" id="UP000002029"/>
    </source>
</evidence>
<evidence type="ECO:0000256" key="4">
    <source>
        <dbReference type="ARBA" id="ARBA00023163"/>
    </source>
</evidence>
<dbReference type="KEGG" id="sro:Sros_2506"/>
<keyword evidence="2" id="KW-0805">Transcription regulation</keyword>
<dbReference type="SMART" id="SM00421">
    <property type="entry name" value="HTH_LUXR"/>
    <property type="match status" value="1"/>
</dbReference>
<reference evidence="8 9" key="1">
    <citation type="journal article" date="2010" name="Stand. Genomic Sci.">
        <title>Complete genome sequence of Streptosporangium roseum type strain (NI 9100).</title>
        <authorList>
            <person name="Nolan M."/>
            <person name="Sikorski J."/>
            <person name="Jando M."/>
            <person name="Lucas S."/>
            <person name="Lapidus A."/>
            <person name="Glavina Del Rio T."/>
            <person name="Chen F."/>
            <person name="Tice H."/>
            <person name="Pitluck S."/>
            <person name="Cheng J.F."/>
            <person name="Chertkov O."/>
            <person name="Sims D."/>
            <person name="Meincke L."/>
            <person name="Brettin T."/>
            <person name="Han C."/>
            <person name="Detter J.C."/>
            <person name="Bruce D."/>
            <person name="Goodwin L."/>
            <person name="Land M."/>
            <person name="Hauser L."/>
            <person name="Chang Y.J."/>
            <person name="Jeffries C.D."/>
            <person name="Ivanova N."/>
            <person name="Mavromatis K."/>
            <person name="Mikhailova N."/>
            <person name="Chen A."/>
            <person name="Palaniappan K."/>
            <person name="Chain P."/>
            <person name="Rohde M."/>
            <person name="Goker M."/>
            <person name="Bristow J."/>
            <person name="Eisen J.A."/>
            <person name="Markowitz V."/>
            <person name="Hugenholtz P."/>
            <person name="Kyrpides N.C."/>
            <person name="Klenk H.P."/>
        </authorList>
    </citation>
    <scope>NUCLEOTIDE SEQUENCE [LARGE SCALE GENOMIC DNA]</scope>
    <source>
        <strain evidence="9">ATCC 12428 / DSM 43021 / JCM 3005 / NI 9100</strain>
    </source>
</reference>
<feature type="domain" description="HTH luxR-type" evidence="6">
    <location>
        <begin position="144"/>
        <end position="214"/>
    </location>
</feature>
<dbReference type="STRING" id="479432.Sros_2506"/>
<dbReference type="GO" id="GO:0000160">
    <property type="term" value="P:phosphorelay signal transduction system"/>
    <property type="evidence" value="ECO:0007669"/>
    <property type="project" value="InterPro"/>
</dbReference>
<dbReference type="eggNOG" id="COG2197">
    <property type="taxonomic scope" value="Bacteria"/>
</dbReference>
<dbReference type="InterPro" id="IPR058245">
    <property type="entry name" value="NreC/VraR/RcsB-like_REC"/>
</dbReference>
<dbReference type="InterPro" id="IPR001789">
    <property type="entry name" value="Sig_transdc_resp-reg_receiver"/>
</dbReference>
<evidence type="ECO:0000259" key="6">
    <source>
        <dbReference type="PROSITE" id="PS50043"/>
    </source>
</evidence>
<name>D2B302_STRRD</name>
<dbReference type="CDD" id="cd17535">
    <property type="entry name" value="REC_NarL-like"/>
    <property type="match status" value="1"/>
</dbReference>
<dbReference type="PRINTS" id="PR00038">
    <property type="entry name" value="HTHLUXR"/>
</dbReference>
<organism evidence="8 9">
    <name type="scientific">Streptosporangium roseum (strain ATCC 12428 / DSM 43021 / JCM 3005 / KCTC 9067 / NCIMB 10171 / NRRL 2505 / NI 9100)</name>
    <dbReference type="NCBI Taxonomy" id="479432"/>
    <lineage>
        <taxon>Bacteria</taxon>
        <taxon>Bacillati</taxon>
        <taxon>Actinomycetota</taxon>
        <taxon>Actinomycetes</taxon>
        <taxon>Streptosporangiales</taxon>
        <taxon>Streptosporangiaceae</taxon>
        <taxon>Streptosporangium</taxon>
    </lineage>
</organism>
<evidence type="ECO:0000259" key="7">
    <source>
        <dbReference type="PROSITE" id="PS50110"/>
    </source>
</evidence>
<dbReference type="PANTHER" id="PTHR43214">
    <property type="entry name" value="TWO-COMPONENT RESPONSE REGULATOR"/>
    <property type="match status" value="1"/>
</dbReference>
<keyword evidence="4" id="KW-0804">Transcription</keyword>